<organism evidence="2 3">
    <name type="scientific">Plastoroseomonas hellenica</name>
    <dbReference type="NCBI Taxonomy" id="2687306"/>
    <lineage>
        <taxon>Bacteria</taxon>
        <taxon>Pseudomonadati</taxon>
        <taxon>Pseudomonadota</taxon>
        <taxon>Alphaproteobacteria</taxon>
        <taxon>Acetobacterales</taxon>
        <taxon>Acetobacteraceae</taxon>
        <taxon>Plastoroseomonas</taxon>
    </lineage>
</organism>
<reference evidence="3" key="1">
    <citation type="journal article" date="2021" name="Syst. Appl. Microbiol.">
        <title>Roseomonas hellenica sp. nov., isolated from roots of wild-growing Alkanna tinctoria.</title>
        <authorList>
            <person name="Rat A."/>
            <person name="Naranjo H.D."/>
            <person name="Lebbe L."/>
            <person name="Cnockaert M."/>
            <person name="Krigas N."/>
            <person name="Grigoriadou K."/>
            <person name="Maloupa E."/>
            <person name="Willems A."/>
        </authorList>
    </citation>
    <scope>NUCLEOTIDE SEQUENCE [LARGE SCALE GENOMIC DNA]</scope>
    <source>
        <strain evidence="3">LMG 31523</strain>
    </source>
</reference>
<dbReference type="Pfam" id="PF00756">
    <property type="entry name" value="Esterase"/>
    <property type="match status" value="1"/>
</dbReference>
<evidence type="ECO:0000256" key="1">
    <source>
        <dbReference type="SAM" id="SignalP"/>
    </source>
</evidence>
<dbReference type="Gene3D" id="3.40.50.1820">
    <property type="entry name" value="alpha/beta hydrolase"/>
    <property type="match status" value="1"/>
</dbReference>
<protein>
    <recommendedName>
        <fullName evidence="4">Alpha/beta hydrolase family protein</fullName>
    </recommendedName>
</protein>
<evidence type="ECO:0000313" key="2">
    <source>
        <dbReference type="EMBL" id="MBR0667026.1"/>
    </source>
</evidence>
<dbReference type="EMBL" id="JAAGBB010000029">
    <property type="protein sequence ID" value="MBR0667026.1"/>
    <property type="molecule type" value="Genomic_DNA"/>
</dbReference>
<dbReference type="SUPFAM" id="SSF53474">
    <property type="entry name" value="alpha/beta-Hydrolases"/>
    <property type="match status" value="1"/>
</dbReference>
<comment type="caution">
    <text evidence="2">The sequence shown here is derived from an EMBL/GenBank/DDBJ whole genome shotgun (WGS) entry which is preliminary data.</text>
</comment>
<sequence length="371" mass="38955">MRCLQALLLITALLVPALARGQHPAADPGFAAYRATFSAATLPAAAGASAITAWSLHYRGAMPHAAFAIAATPEGRVLRWRFVGGRPTPEVAAREVLEACGREDLRNAPIGAGCRLLAVDLAPGGLPPLMALHGETIGPFRASPMHWRFGPQRAAGVVVWGHGYNGRDRDNRSSAAPGFLSVLNDAGWDILRYDRDPAQDELQATLPRLVAALPLLRQSGYARVVIAGQSRGGWQALLAAAARPEAVDAVIATAPAAHGEMRRSAASATAIEDFGRLLAGLPRGRLRIGVVLLDDDDYDPDVVRRGAAVETTAETRLAPTLLLRPAAPVRGHDGVAEAGFTTRYAGCLLSLIQAPEAAAPRGLRRSGCGGE</sequence>
<name>A0ABS5F367_9PROT</name>
<accession>A0ABS5F367</accession>
<keyword evidence="1" id="KW-0732">Signal</keyword>
<feature type="signal peptide" evidence="1">
    <location>
        <begin position="1"/>
        <end position="19"/>
    </location>
</feature>
<keyword evidence="3" id="KW-1185">Reference proteome</keyword>
<dbReference type="InterPro" id="IPR029058">
    <property type="entry name" value="AB_hydrolase_fold"/>
</dbReference>
<dbReference type="RefSeq" id="WP_211854808.1">
    <property type="nucleotide sequence ID" value="NZ_JAAGBB010000029.1"/>
</dbReference>
<evidence type="ECO:0008006" key="4">
    <source>
        <dbReference type="Google" id="ProtNLM"/>
    </source>
</evidence>
<feature type="chain" id="PRO_5046267833" description="Alpha/beta hydrolase family protein" evidence="1">
    <location>
        <begin position="20"/>
        <end position="371"/>
    </location>
</feature>
<proteinExistence type="predicted"/>
<gene>
    <name evidence="2" type="ORF">GXW71_21880</name>
</gene>
<dbReference type="InterPro" id="IPR000801">
    <property type="entry name" value="Esterase-like"/>
</dbReference>
<evidence type="ECO:0000313" key="3">
    <source>
        <dbReference type="Proteomes" id="UP001196870"/>
    </source>
</evidence>
<dbReference type="Proteomes" id="UP001196870">
    <property type="component" value="Unassembled WGS sequence"/>
</dbReference>